<feature type="compositionally biased region" description="Pro residues" evidence="1">
    <location>
        <begin position="216"/>
        <end position="225"/>
    </location>
</feature>
<feature type="domain" description="GerMN" evidence="2">
    <location>
        <begin position="68"/>
        <end position="155"/>
    </location>
</feature>
<comment type="caution">
    <text evidence="3">The sequence shown here is derived from an EMBL/GenBank/DDBJ whole genome shotgun (WGS) entry which is preliminary data.</text>
</comment>
<accession>A0A401YKA2</accession>
<keyword evidence="4" id="KW-1185">Reference proteome</keyword>
<organism evidence="3 4">
    <name type="scientific">Embleya hyalina</name>
    <dbReference type="NCBI Taxonomy" id="516124"/>
    <lineage>
        <taxon>Bacteria</taxon>
        <taxon>Bacillati</taxon>
        <taxon>Actinomycetota</taxon>
        <taxon>Actinomycetes</taxon>
        <taxon>Kitasatosporales</taxon>
        <taxon>Streptomycetaceae</taxon>
        <taxon>Embleya</taxon>
    </lineage>
</organism>
<sequence>MRVRRMRTRMVTERGNGIVRLRPPFLAAVLLAVGAGCGIPATGAIEAGQPADGIIPPADANHPSGVYVYMVDAHRVVPELRTSSGGDSPQAAIDLLLAGPTREESLVGVSTAIPAGVGPARVTVVERGTLRVEMAGASPLGETALEQVICTAATAGSRNLPGGGSGVVSVITPVQRAENRACPTSLVGSSGGSGSALPPRQPGSGPETAEEVAPGRLPPVVPTAR</sequence>
<dbReference type="Pfam" id="PF10646">
    <property type="entry name" value="Germane"/>
    <property type="match status" value="1"/>
</dbReference>
<dbReference type="Proteomes" id="UP000286931">
    <property type="component" value="Unassembled WGS sequence"/>
</dbReference>
<dbReference type="AlphaFoldDB" id="A0A401YKA2"/>
<protein>
    <recommendedName>
        <fullName evidence="2">GerMN domain-containing protein</fullName>
    </recommendedName>
</protein>
<evidence type="ECO:0000313" key="3">
    <source>
        <dbReference type="EMBL" id="GCD95017.1"/>
    </source>
</evidence>
<proteinExistence type="predicted"/>
<dbReference type="InterPro" id="IPR019606">
    <property type="entry name" value="GerMN"/>
</dbReference>
<reference evidence="3 4" key="1">
    <citation type="submission" date="2018-12" db="EMBL/GenBank/DDBJ databases">
        <title>Draft genome sequence of Embleya hyalina NBRC 13850T.</title>
        <authorList>
            <person name="Komaki H."/>
            <person name="Hosoyama A."/>
            <person name="Kimura A."/>
            <person name="Ichikawa N."/>
            <person name="Tamura T."/>
        </authorList>
    </citation>
    <scope>NUCLEOTIDE SEQUENCE [LARGE SCALE GENOMIC DNA]</scope>
    <source>
        <strain evidence="3 4">NBRC 13850</strain>
    </source>
</reference>
<name>A0A401YKA2_9ACTN</name>
<evidence type="ECO:0000256" key="1">
    <source>
        <dbReference type="SAM" id="MobiDB-lite"/>
    </source>
</evidence>
<evidence type="ECO:0000313" key="4">
    <source>
        <dbReference type="Proteomes" id="UP000286931"/>
    </source>
</evidence>
<feature type="region of interest" description="Disordered" evidence="1">
    <location>
        <begin position="183"/>
        <end position="225"/>
    </location>
</feature>
<dbReference type="EMBL" id="BIFH01000016">
    <property type="protein sequence ID" value="GCD95017.1"/>
    <property type="molecule type" value="Genomic_DNA"/>
</dbReference>
<evidence type="ECO:0000259" key="2">
    <source>
        <dbReference type="Pfam" id="PF10646"/>
    </source>
</evidence>
<gene>
    <name evidence="3" type="ORF">EHYA_02686</name>
</gene>